<reference evidence="3" key="1">
    <citation type="submission" date="2019-08" db="EMBL/GenBank/DDBJ databases">
        <authorList>
            <person name="Kucharzyk K."/>
            <person name="Murdoch R.W."/>
            <person name="Higgins S."/>
            <person name="Loffler F."/>
        </authorList>
    </citation>
    <scope>NUCLEOTIDE SEQUENCE</scope>
</reference>
<dbReference type="InterPro" id="IPR007391">
    <property type="entry name" value="Vancomycin_resist_VanW"/>
</dbReference>
<dbReference type="SMART" id="SM01208">
    <property type="entry name" value="G5"/>
    <property type="match status" value="1"/>
</dbReference>
<organism evidence="3">
    <name type="scientific">bioreactor metagenome</name>
    <dbReference type="NCBI Taxonomy" id="1076179"/>
    <lineage>
        <taxon>unclassified sequences</taxon>
        <taxon>metagenomes</taxon>
        <taxon>ecological metagenomes</taxon>
    </lineage>
</organism>
<proteinExistence type="predicted"/>
<accession>A0A645G3Q4</accession>
<dbReference type="Gene3D" id="2.20.230.10">
    <property type="entry name" value="Resuscitation-promoting factor rpfb"/>
    <property type="match status" value="1"/>
</dbReference>
<feature type="domain" description="G5" evidence="2">
    <location>
        <begin position="118"/>
        <end position="196"/>
    </location>
</feature>
<dbReference type="InterPro" id="IPR011098">
    <property type="entry name" value="G5_dom"/>
</dbReference>
<evidence type="ECO:0000256" key="1">
    <source>
        <dbReference type="ARBA" id="ARBA00022729"/>
    </source>
</evidence>
<dbReference type="PANTHER" id="PTHR35788">
    <property type="entry name" value="EXPORTED PROTEIN-RELATED"/>
    <property type="match status" value="1"/>
</dbReference>
<dbReference type="InterPro" id="IPR052913">
    <property type="entry name" value="Glycopeptide_resist_protein"/>
</dbReference>
<gene>
    <name evidence="3" type="ORF">SDC9_168881</name>
</gene>
<dbReference type="AlphaFoldDB" id="A0A645G3Q4"/>
<dbReference type="EMBL" id="VSSQ01069498">
    <property type="protein sequence ID" value="MPN21501.1"/>
    <property type="molecule type" value="Genomic_DNA"/>
</dbReference>
<dbReference type="PROSITE" id="PS51109">
    <property type="entry name" value="G5"/>
    <property type="match status" value="1"/>
</dbReference>
<evidence type="ECO:0000313" key="3">
    <source>
        <dbReference type="EMBL" id="MPN21501.1"/>
    </source>
</evidence>
<keyword evidence="1" id="KW-0732">Signal</keyword>
<name>A0A645G3Q4_9ZZZZ</name>
<dbReference type="PANTHER" id="PTHR35788:SF1">
    <property type="entry name" value="EXPORTED PROTEIN"/>
    <property type="match status" value="1"/>
</dbReference>
<dbReference type="Pfam" id="PF04294">
    <property type="entry name" value="VanW"/>
    <property type="match status" value="1"/>
</dbReference>
<dbReference type="Pfam" id="PF07501">
    <property type="entry name" value="G5"/>
    <property type="match status" value="1"/>
</dbReference>
<evidence type="ECO:0000259" key="2">
    <source>
        <dbReference type="PROSITE" id="PS51109"/>
    </source>
</evidence>
<protein>
    <recommendedName>
        <fullName evidence="2">G5 domain-containing protein</fullName>
    </recommendedName>
</protein>
<sequence>MPGETYSFNGLVGDTTPDKGYKEAPVIINKKLEPGYGGGVCQVSTTLHNAILRAGIIPIERMHHSMPVAYVPKGTDSTVFYNTVDYKFKNTLNYPLYIHSYINNNELVFNIYSNSSLKNRSYNIVSDVYKEIPKNTKYIKDSKLKKGEEVIENKGSDGYKVKVYMITYENGREDNKRLLYDDYYKPVERIVKRGLG</sequence>
<comment type="caution">
    <text evidence="3">The sequence shown here is derived from an EMBL/GenBank/DDBJ whole genome shotgun (WGS) entry which is preliminary data.</text>
</comment>